<dbReference type="Proteomes" id="UP000235363">
    <property type="component" value="Unassembled WGS sequence"/>
</dbReference>
<dbReference type="Pfam" id="PF13385">
    <property type="entry name" value="Laminin_G_3"/>
    <property type="match status" value="1"/>
</dbReference>
<dbReference type="SUPFAM" id="SSF49899">
    <property type="entry name" value="Concanavalin A-like lectins/glucanases"/>
    <property type="match status" value="1"/>
</dbReference>
<dbReference type="InterPro" id="IPR013320">
    <property type="entry name" value="ConA-like_dom_sf"/>
</dbReference>
<feature type="compositionally biased region" description="Basic residues" evidence="1">
    <location>
        <begin position="8"/>
        <end position="34"/>
    </location>
</feature>
<gene>
    <name evidence="2" type="ORF">CJ204_01050</name>
</gene>
<dbReference type="AlphaFoldDB" id="A0A2N6T284"/>
<protein>
    <submittedName>
        <fullName evidence="2">Uncharacterized protein</fullName>
    </submittedName>
</protein>
<feature type="region of interest" description="Disordered" evidence="1">
    <location>
        <begin position="1"/>
        <end position="71"/>
    </location>
</feature>
<reference evidence="2 3" key="1">
    <citation type="submission" date="2017-09" db="EMBL/GenBank/DDBJ databases">
        <title>Bacterial strain isolated from the female urinary microbiota.</title>
        <authorList>
            <person name="Thomas-White K."/>
            <person name="Kumar N."/>
            <person name="Forster S."/>
            <person name="Putonti C."/>
            <person name="Lawley T."/>
            <person name="Wolfe A.J."/>
        </authorList>
    </citation>
    <scope>NUCLEOTIDE SEQUENCE [LARGE SCALE GENOMIC DNA]</scope>
    <source>
        <strain evidence="2 3">UMB0908</strain>
    </source>
</reference>
<name>A0A2N6T284_9CORY</name>
<comment type="caution">
    <text evidence="2">The sequence shown here is derived from an EMBL/GenBank/DDBJ whole genome shotgun (WGS) entry which is preliminary data.</text>
</comment>
<proteinExistence type="predicted"/>
<accession>A0A2N6T284</accession>
<evidence type="ECO:0000313" key="2">
    <source>
        <dbReference type="EMBL" id="PMC63439.1"/>
    </source>
</evidence>
<evidence type="ECO:0000313" key="3">
    <source>
        <dbReference type="Proteomes" id="UP000235363"/>
    </source>
</evidence>
<sequence length="306" mass="31791">MPGGACLRLRRHPGHPRRDGHRQRSDHHRRRRRIAGYPSPCPGLPGRGRSARDRRVDRRRRDRRVGASRGAGGHVVSVVTSAASGAAFAAWAGATGVVTAGTGSVQTVGSVTTAPGLDGHPSLRLSTGDLTVTGVPNFTDVDSTVEAWVRIQAGTTGRTIFARVNGSTEVSLTVGADGRPTVVVASTAGPYRVTLRGPVRVDDGQWHQIAVVIDRGWLSVVDVSLVVDGGVAASGQMRPGLFGAAPQLGMASVVQVGARDGKSRMMGDLLVIAMRSQAVAVSALAARWASRPMGSAATTGWGIILG</sequence>
<organism evidence="2 3">
    <name type="scientific">Corynebacterium xerosis</name>
    <dbReference type="NCBI Taxonomy" id="1725"/>
    <lineage>
        <taxon>Bacteria</taxon>
        <taxon>Bacillati</taxon>
        <taxon>Actinomycetota</taxon>
        <taxon>Actinomycetes</taxon>
        <taxon>Mycobacteriales</taxon>
        <taxon>Corynebacteriaceae</taxon>
        <taxon>Corynebacterium</taxon>
    </lineage>
</organism>
<dbReference type="EMBL" id="PNHF01000001">
    <property type="protein sequence ID" value="PMC63439.1"/>
    <property type="molecule type" value="Genomic_DNA"/>
</dbReference>
<dbReference type="Gene3D" id="2.60.120.200">
    <property type="match status" value="1"/>
</dbReference>
<evidence type="ECO:0000256" key="1">
    <source>
        <dbReference type="SAM" id="MobiDB-lite"/>
    </source>
</evidence>